<sequence length="268" mass="28273">MHPPLLALLLAAAMAGGAAHAQTASAGAVPTPASRLAVDTATGGSGQARAIVRAVREATLSSRLAARITQMPVREGQAFNEGTLLVAFDCERQLAEARAAAAAVQVQSKMVDTNRELDRFESIGKNDLLVSIAQLDKVTAEAEALNATVKDCRIVAPFQGRVVQHLARAHEAVSPSQPLLKIVDPDDLEVDILVPSTWLVRLKPGAPLVLTVDETGGRWKGQIERVTPSIDPVSRTARIVGKLQQPNASTPLPLPGMSGYASFPGRTH</sequence>
<comment type="similarity">
    <text evidence="1">Belongs to the membrane fusion protein (MFP) (TC 8.A.1) family.</text>
</comment>
<accession>A0A480AM25</accession>
<evidence type="ECO:0000256" key="1">
    <source>
        <dbReference type="ARBA" id="ARBA00009477"/>
    </source>
</evidence>
<dbReference type="Gene3D" id="2.40.50.100">
    <property type="match status" value="1"/>
</dbReference>
<dbReference type="GO" id="GO:1990281">
    <property type="term" value="C:efflux pump complex"/>
    <property type="evidence" value="ECO:0007669"/>
    <property type="project" value="TreeGrafter"/>
</dbReference>
<dbReference type="PANTHER" id="PTHR30469:SF15">
    <property type="entry name" value="HLYD FAMILY OF SECRETION PROTEINS"/>
    <property type="match status" value="1"/>
</dbReference>
<keyword evidence="3" id="KW-0732">Signal</keyword>
<evidence type="ECO:0008006" key="6">
    <source>
        <dbReference type="Google" id="ProtNLM"/>
    </source>
</evidence>
<proteinExistence type="inferred from homology"/>
<evidence type="ECO:0000256" key="2">
    <source>
        <dbReference type="SAM" id="MobiDB-lite"/>
    </source>
</evidence>
<dbReference type="SUPFAM" id="SSF111369">
    <property type="entry name" value="HlyD-like secretion proteins"/>
    <property type="match status" value="1"/>
</dbReference>
<reference evidence="5" key="1">
    <citation type="submission" date="2019-03" db="EMBL/GenBank/DDBJ databases">
        <title>Aquabacterium pictum sp.nov., the first bacteriochlorophyll a-containing freshwater bacterium in the genus Aquabacterium of the class Betaproteobacteria.</title>
        <authorList>
            <person name="Hirose S."/>
            <person name="Tank M."/>
            <person name="Hara E."/>
            <person name="Tamaki H."/>
            <person name="Takaichi S."/>
            <person name="Haruta S."/>
            <person name="Hanada S."/>
        </authorList>
    </citation>
    <scope>NUCLEOTIDE SEQUENCE [LARGE SCALE GENOMIC DNA]</scope>
    <source>
        <strain evidence="5">W35</strain>
    </source>
</reference>
<organism evidence="4 5">
    <name type="scientific">Pseudaquabacterium pictum</name>
    <dbReference type="NCBI Taxonomy" id="2315236"/>
    <lineage>
        <taxon>Bacteria</taxon>
        <taxon>Pseudomonadati</taxon>
        <taxon>Pseudomonadota</taxon>
        <taxon>Betaproteobacteria</taxon>
        <taxon>Burkholderiales</taxon>
        <taxon>Sphaerotilaceae</taxon>
        <taxon>Pseudaquabacterium</taxon>
    </lineage>
</organism>
<dbReference type="InterPro" id="IPR006143">
    <property type="entry name" value="RND_pump_MFP"/>
</dbReference>
<dbReference type="EMBL" id="BJCL01000003">
    <property type="protein sequence ID" value="GCL62423.1"/>
    <property type="molecule type" value="Genomic_DNA"/>
</dbReference>
<keyword evidence="5" id="KW-1185">Reference proteome</keyword>
<feature type="region of interest" description="Disordered" evidence="2">
    <location>
        <begin position="246"/>
        <end position="268"/>
    </location>
</feature>
<evidence type="ECO:0000313" key="4">
    <source>
        <dbReference type="EMBL" id="GCL62423.1"/>
    </source>
</evidence>
<feature type="signal peptide" evidence="3">
    <location>
        <begin position="1"/>
        <end position="21"/>
    </location>
</feature>
<dbReference type="Proteomes" id="UP000301751">
    <property type="component" value="Unassembled WGS sequence"/>
</dbReference>
<dbReference type="AlphaFoldDB" id="A0A480AM25"/>
<name>A0A480AM25_9BURK</name>
<comment type="caution">
    <text evidence="4">The sequence shown here is derived from an EMBL/GenBank/DDBJ whole genome shotgun (WGS) entry which is preliminary data.</text>
</comment>
<protein>
    <recommendedName>
        <fullName evidence="6">RND efflux pump membrane fusion protein barrel-sandwich domain-containing protein</fullName>
    </recommendedName>
</protein>
<evidence type="ECO:0000313" key="5">
    <source>
        <dbReference type="Proteomes" id="UP000301751"/>
    </source>
</evidence>
<feature type="chain" id="PRO_5019847459" description="RND efflux pump membrane fusion protein barrel-sandwich domain-containing protein" evidence="3">
    <location>
        <begin position="22"/>
        <end position="268"/>
    </location>
</feature>
<dbReference type="GO" id="GO:0015562">
    <property type="term" value="F:efflux transmembrane transporter activity"/>
    <property type="evidence" value="ECO:0007669"/>
    <property type="project" value="TreeGrafter"/>
</dbReference>
<gene>
    <name evidence="4" type="ORF">AQPW35_15040</name>
</gene>
<dbReference type="NCBIfam" id="TIGR01730">
    <property type="entry name" value="RND_mfp"/>
    <property type="match status" value="1"/>
</dbReference>
<dbReference type="PANTHER" id="PTHR30469">
    <property type="entry name" value="MULTIDRUG RESISTANCE PROTEIN MDTA"/>
    <property type="match status" value="1"/>
</dbReference>
<evidence type="ECO:0000256" key="3">
    <source>
        <dbReference type="SAM" id="SignalP"/>
    </source>
</evidence>
<dbReference type="Gene3D" id="2.40.30.170">
    <property type="match status" value="1"/>
</dbReference>